<protein>
    <submittedName>
        <fullName evidence="1">Uncharacterized protein</fullName>
    </submittedName>
</protein>
<dbReference type="EMBL" id="PP429227">
    <property type="protein sequence ID" value="XCI77669.1"/>
    <property type="molecule type" value="Genomic_DNA"/>
</dbReference>
<gene>
    <name evidence="1" type="ORF">VGRTQORK_CDS0056</name>
</gene>
<sequence length="115" mass="12853">MTTKLLTWVVVILMAALVIGGIATKMTLDSKTTEIALLQNEVKGLTISRDLWKSSAEGLFNWIDAQEAVDKNLAIQNAIDQTKVDEILDSFSEFEDQESSDILKKIVRKLQEKAQ</sequence>
<evidence type="ECO:0000313" key="1">
    <source>
        <dbReference type="EMBL" id="XCI77669.1"/>
    </source>
</evidence>
<reference evidence="1" key="1">
    <citation type="submission" date="2024-03" db="EMBL/GenBank/DDBJ databases">
        <authorList>
            <person name="Chantapakul B."/>
            <person name="Wang S."/>
        </authorList>
    </citation>
    <scope>NUCLEOTIDE SEQUENCE</scope>
</reference>
<proteinExistence type="predicted"/>
<accession>A0AAU8HYK3</accession>
<organism evidence="1">
    <name type="scientific">Rhizobium phage IG49</name>
    <dbReference type="NCBI Taxonomy" id="3129228"/>
    <lineage>
        <taxon>Viruses</taxon>
        <taxon>Duplodnaviria</taxon>
        <taxon>Heunggongvirae</taxon>
        <taxon>Uroviricota</taxon>
        <taxon>Caudoviricetes</taxon>
    </lineage>
</organism>
<name>A0AAU8HYK3_9CAUD</name>